<evidence type="ECO:0000256" key="3">
    <source>
        <dbReference type="ARBA" id="ARBA00022448"/>
    </source>
</evidence>
<dbReference type="PANTHER" id="PTHR30472:SF67">
    <property type="entry name" value="PERMEASE OF ABC TRANSPORTER-RELATED"/>
    <property type="match status" value="1"/>
</dbReference>
<evidence type="ECO:0000313" key="10">
    <source>
        <dbReference type="Proteomes" id="UP000020103"/>
    </source>
</evidence>
<feature type="transmembrane region" description="Helical" evidence="8">
    <location>
        <begin position="101"/>
        <end position="118"/>
    </location>
</feature>
<evidence type="ECO:0000256" key="8">
    <source>
        <dbReference type="SAM" id="Phobius"/>
    </source>
</evidence>
<keyword evidence="3" id="KW-0813">Transport</keyword>
<comment type="subcellular location">
    <subcellularLocation>
        <location evidence="1">Cell membrane</location>
        <topology evidence="1">Multi-pass membrane protein</topology>
    </subcellularLocation>
</comment>
<name>A0A829Q8Y6_9MYCO</name>
<dbReference type="SUPFAM" id="SSF81345">
    <property type="entry name" value="ABC transporter involved in vitamin B12 uptake, BtuC"/>
    <property type="match status" value="1"/>
</dbReference>
<feature type="transmembrane region" description="Helical" evidence="8">
    <location>
        <begin position="157"/>
        <end position="177"/>
    </location>
</feature>
<gene>
    <name evidence="9" type="ORF">I543_0616</name>
</gene>
<feature type="transmembrane region" description="Helical" evidence="8">
    <location>
        <begin position="321"/>
        <end position="343"/>
    </location>
</feature>
<dbReference type="GO" id="GO:0033214">
    <property type="term" value="P:siderophore-iron import into cell"/>
    <property type="evidence" value="ECO:0007669"/>
    <property type="project" value="TreeGrafter"/>
</dbReference>
<dbReference type="PANTHER" id="PTHR30472">
    <property type="entry name" value="FERRIC ENTEROBACTIN TRANSPORT SYSTEM PERMEASE PROTEIN"/>
    <property type="match status" value="1"/>
</dbReference>
<keyword evidence="5 8" id="KW-0812">Transmembrane</keyword>
<keyword evidence="4" id="KW-1003">Cell membrane</keyword>
<feature type="transmembrane region" description="Helical" evidence="8">
    <location>
        <begin position="189"/>
        <end position="210"/>
    </location>
</feature>
<comment type="caution">
    <text evidence="9">The sequence shown here is derived from an EMBL/GenBank/DDBJ whole genome shotgun (WGS) entry which is preliminary data.</text>
</comment>
<dbReference type="GO" id="GO:0005886">
    <property type="term" value="C:plasma membrane"/>
    <property type="evidence" value="ECO:0007669"/>
    <property type="project" value="UniProtKB-SubCell"/>
</dbReference>
<dbReference type="Gene3D" id="1.10.3470.10">
    <property type="entry name" value="ABC transporter involved in vitamin B12 uptake, BtuC"/>
    <property type="match status" value="1"/>
</dbReference>
<evidence type="ECO:0000256" key="5">
    <source>
        <dbReference type="ARBA" id="ARBA00022692"/>
    </source>
</evidence>
<evidence type="ECO:0000256" key="7">
    <source>
        <dbReference type="ARBA" id="ARBA00023136"/>
    </source>
</evidence>
<keyword evidence="7 8" id="KW-0472">Membrane</keyword>
<dbReference type="EMBL" id="JAOF01000001">
    <property type="protein sequence ID" value="EUA48687.1"/>
    <property type="molecule type" value="Genomic_DNA"/>
</dbReference>
<comment type="similarity">
    <text evidence="2">Belongs to the binding-protein-dependent transport system permease family. FecCD subfamily.</text>
</comment>
<dbReference type="InterPro" id="IPR000522">
    <property type="entry name" value="ABC_transptr_permease_BtuC"/>
</dbReference>
<dbReference type="FunFam" id="1.10.3470.10:FF:000001">
    <property type="entry name" value="Vitamin B12 ABC transporter permease BtuC"/>
    <property type="match status" value="1"/>
</dbReference>
<dbReference type="CDD" id="cd06550">
    <property type="entry name" value="TM_ABC_iron-siderophores_like"/>
    <property type="match status" value="1"/>
</dbReference>
<evidence type="ECO:0000256" key="2">
    <source>
        <dbReference type="ARBA" id="ARBA00007935"/>
    </source>
</evidence>
<feature type="transmembrane region" description="Helical" evidence="8">
    <location>
        <begin position="277"/>
        <end position="309"/>
    </location>
</feature>
<dbReference type="InterPro" id="IPR037294">
    <property type="entry name" value="ABC_BtuC-like"/>
</dbReference>
<proteinExistence type="inferred from homology"/>
<keyword evidence="6 8" id="KW-1133">Transmembrane helix</keyword>
<dbReference type="AlphaFoldDB" id="A0A829Q8Y6"/>
<feature type="transmembrane region" description="Helical" evidence="8">
    <location>
        <begin position="349"/>
        <end position="367"/>
    </location>
</feature>
<evidence type="ECO:0000256" key="6">
    <source>
        <dbReference type="ARBA" id="ARBA00022989"/>
    </source>
</evidence>
<sequence length="378" mass="38347">MPRDRLADSALSRIRHVLVRQPDDAGMSMPTAQHTRSLILAVLGGLAALVLLTVTALAFGTADVPWRDCLHFLWAGASGGSVPAVDAANYRIVVESRLPRVLLAVLVGAGLSVVGVIVQAMVRNALADPYVLGISSGASVGATAVVVYGVLGTLGTYALSLSASLGALAATAVVYQIARTPQGLVPLRLVLVGTAVGYGLSAVTTVLVFLAPNGEAARSVMFWLLGSLGASSWDKVPVALAATVIGILCAGGLARQLNALAMGDEVSASLGLDAGRFRVALFILSAAMTGCFVSICGAVGFVGLVIPHAARLLVGADHRRVLIVAPVLGACFLVAADLVARTAIPPQELPLGAITAAVGVPVFVGLMRRRAMSAGAVG</sequence>
<feature type="transmembrane region" description="Helical" evidence="8">
    <location>
        <begin position="130"/>
        <end position="151"/>
    </location>
</feature>
<evidence type="ECO:0000256" key="1">
    <source>
        <dbReference type="ARBA" id="ARBA00004651"/>
    </source>
</evidence>
<dbReference type="Proteomes" id="UP000020103">
    <property type="component" value="Unassembled WGS sequence"/>
</dbReference>
<dbReference type="Pfam" id="PF01032">
    <property type="entry name" value="FecCD"/>
    <property type="match status" value="1"/>
</dbReference>
<evidence type="ECO:0000256" key="4">
    <source>
        <dbReference type="ARBA" id="ARBA00022475"/>
    </source>
</evidence>
<organism evidence="9 10">
    <name type="scientific">Mycobacteroides abscessus 21</name>
    <dbReference type="NCBI Taxonomy" id="1299324"/>
    <lineage>
        <taxon>Bacteria</taxon>
        <taxon>Bacillati</taxon>
        <taxon>Actinomycetota</taxon>
        <taxon>Actinomycetes</taxon>
        <taxon>Mycobacteriales</taxon>
        <taxon>Mycobacteriaceae</taxon>
        <taxon>Mycobacteroides</taxon>
        <taxon>Mycobacteroides abscessus</taxon>
    </lineage>
</organism>
<protein>
    <submittedName>
        <fullName evidence="9">FecCD transport family protein</fullName>
    </submittedName>
</protein>
<evidence type="ECO:0000313" key="9">
    <source>
        <dbReference type="EMBL" id="EUA48687.1"/>
    </source>
</evidence>
<feature type="transmembrane region" description="Helical" evidence="8">
    <location>
        <begin position="37"/>
        <end position="59"/>
    </location>
</feature>
<feature type="transmembrane region" description="Helical" evidence="8">
    <location>
        <begin position="238"/>
        <end position="257"/>
    </location>
</feature>
<reference evidence="9 10" key="1">
    <citation type="submission" date="2013-12" db="EMBL/GenBank/DDBJ databases">
        <authorList>
            <person name="Madinger N."/>
            <person name="Lenaerts A."/>
            <person name="Ordway D."/>
            <person name="DeGroote M.A."/>
            <person name="Parker T."/>
            <person name="Sizemore C."/>
            <person name="Tallon L.J."/>
            <person name="Sadzewicz L.K."/>
            <person name="Sengamalay N."/>
            <person name="Fraser C.M."/>
            <person name="Hine E."/>
            <person name="Shefchek K.A."/>
            <person name="Das S.P."/>
            <person name="Tettelin H."/>
        </authorList>
    </citation>
    <scope>NUCLEOTIDE SEQUENCE [LARGE SCALE GENOMIC DNA]</scope>
    <source>
        <strain evidence="9 10">21</strain>
    </source>
</reference>
<dbReference type="GO" id="GO:0022857">
    <property type="term" value="F:transmembrane transporter activity"/>
    <property type="evidence" value="ECO:0007669"/>
    <property type="project" value="InterPro"/>
</dbReference>
<accession>A0A829Q8Y6</accession>